<dbReference type="InterPro" id="IPR015996">
    <property type="entry name" value="UCP028451"/>
</dbReference>
<dbReference type="InterPro" id="IPR012808">
    <property type="entry name" value="CHP02453"/>
</dbReference>
<sequence length="226" mass="26541">MLDPIITKETLIFLSRLEKNNNREWFGENKKEFKTHEAQVKVFYEEVGNRLRLHDEIEKVKMFRIYRDVRFSKNKTPYKAHFAGSFSRLGAQRRGGYYLHIKPGESFVAAGFWAPNKEDLLRIRKEFEQDASEIREIMAESGFKKIWGALGGDEVKTAPKGFDKTHTDIDLIKKKQYVFVRKFTDEQVLSPNFVHEIDEAYRAIRPFFDYMSDVLTTNLNGESLLD</sequence>
<proteinExistence type="predicted"/>
<accession>A0ABY1KTA6</accession>
<comment type="caution">
    <text evidence="1">The sequence shown here is derived from an EMBL/GenBank/DDBJ whole genome shotgun (WGS) entry which is preliminary data.</text>
</comment>
<dbReference type="Proteomes" id="UP000185728">
    <property type="component" value="Unassembled WGS sequence"/>
</dbReference>
<keyword evidence="2" id="KW-1185">Reference proteome</keyword>
<name>A0ABY1KTA6_9FLAO</name>
<evidence type="ECO:0000313" key="1">
    <source>
        <dbReference type="EMBL" id="SIS74517.1"/>
    </source>
</evidence>
<organism evidence="1 2">
    <name type="scientific">Zobellia uliginosa</name>
    <dbReference type="NCBI Taxonomy" id="143224"/>
    <lineage>
        <taxon>Bacteria</taxon>
        <taxon>Pseudomonadati</taxon>
        <taxon>Bacteroidota</taxon>
        <taxon>Flavobacteriia</taxon>
        <taxon>Flavobacteriales</taxon>
        <taxon>Flavobacteriaceae</taxon>
        <taxon>Zobellia</taxon>
    </lineage>
</organism>
<protein>
    <submittedName>
        <fullName evidence="1">TIGR02453 family protein</fullName>
    </submittedName>
</protein>
<dbReference type="PANTHER" id="PTHR36452">
    <property type="entry name" value="CHROMOSOME 12, WHOLE GENOME SHOTGUN SEQUENCE"/>
    <property type="match status" value="1"/>
</dbReference>
<reference evidence="1 2" key="1">
    <citation type="submission" date="2017-01" db="EMBL/GenBank/DDBJ databases">
        <authorList>
            <person name="Varghese N."/>
            <person name="Submissions S."/>
        </authorList>
    </citation>
    <scope>NUCLEOTIDE SEQUENCE [LARGE SCALE GENOMIC DNA]</scope>
    <source>
        <strain evidence="1 2">DSM 2061</strain>
    </source>
</reference>
<dbReference type="PIRSF" id="PIRSF028451">
    <property type="entry name" value="UCP028451"/>
    <property type="match status" value="1"/>
</dbReference>
<dbReference type="NCBIfam" id="TIGR02453">
    <property type="entry name" value="TIGR02453 family protein"/>
    <property type="match status" value="1"/>
</dbReference>
<dbReference type="RefSeq" id="WP_076455491.1">
    <property type="nucleotide sequence ID" value="NZ_FTOB01000003.1"/>
</dbReference>
<evidence type="ECO:0000313" key="2">
    <source>
        <dbReference type="Proteomes" id="UP000185728"/>
    </source>
</evidence>
<dbReference type="PANTHER" id="PTHR36452:SF1">
    <property type="entry name" value="DUF2461 DOMAIN-CONTAINING PROTEIN"/>
    <property type="match status" value="1"/>
</dbReference>
<dbReference type="EMBL" id="FTOB01000003">
    <property type="protein sequence ID" value="SIS74517.1"/>
    <property type="molecule type" value="Genomic_DNA"/>
</dbReference>
<dbReference type="Pfam" id="PF09365">
    <property type="entry name" value="DUF2461"/>
    <property type="match status" value="1"/>
</dbReference>
<gene>
    <name evidence="1" type="ORF">SAMN05421766_103771</name>
</gene>